<dbReference type="AlphaFoldDB" id="A0A6N8U176"/>
<accession>A0A6N8U176</accession>
<name>A0A6N8U176_9STAP</name>
<proteinExistence type="predicted"/>
<gene>
    <name evidence="2" type="ORF">GQ671_02265</name>
</gene>
<evidence type="ECO:0000313" key="3">
    <source>
        <dbReference type="Proteomes" id="UP000436284"/>
    </source>
</evidence>
<evidence type="ECO:0000256" key="1">
    <source>
        <dbReference type="SAM" id="SignalP"/>
    </source>
</evidence>
<dbReference type="Proteomes" id="UP000436284">
    <property type="component" value="Unassembled WGS sequence"/>
</dbReference>
<feature type="chain" id="PRO_5039633378" evidence="1">
    <location>
        <begin position="23"/>
        <end position="145"/>
    </location>
</feature>
<comment type="caution">
    <text evidence="2">The sequence shown here is derived from an EMBL/GenBank/DDBJ whole genome shotgun (WGS) entry which is preliminary data.</text>
</comment>
<dbReference type="OrthoDB" id="2721080at2"/>
<protein>
    <submittedName>
        <fullName evidence="2">Uncharacterized protein</fullName>
    </submittedName>
</protein>
<keyword evidence="3" id="KW-1185">Reference proteome</keyword>
<evidence type="ECO:0000313" key="2">
    <source>
        <dbReference type="EMBL" id="MXQ50125.1"/>
    </source>
</evidence>
<keyword evidence="1" id="KW-0732">Signal</keyword>
<sequence length="145" mass="16173">MKRISIFPIAIFVLLLSGCSNGDVLSDRTYNIKMDLEFEEMRDSSLSFPVEFSDGNIELQEGDHPTGEYSLGDNTLEMNLTDDDGNMDFKITELVALDEDADELEGTLSEFEFDSINRESQLALNVLRNGAIGSTITMTRIDDSD</sequence>
<feature type="signal peptide" evidence="1">
    <location>
        <begin position="1"/>
        <end position="22"/>
    </location>
</feature>
<organism evidence="2 3">
    <name type="scientific">Salinicoccus hispanicus</name>
    <dbReference type="NCBI Taxonomy" id="157225"/>
    <lineage>
        <taxon>Bacteria</taxon>
        <taxon>Bacillati</taxon>
        <taxon>Bacillota</taxon>
        <taxon>Bacilli</taxon>
        <taxon>Bacillales</taxon>
        <taxon>Staphylococcaceae</taxon>
        <taxon>Salinicoccus</taxon>
    </lineage>
</organism>
<reference evidence="2 3" key="1">
    <citation type="submission" date="2019-12" db="EMBL/GenBank/DDBJ databases">
        <title>Salinicoccus cyprini sp. nov., isolated from gastro-intestinal tract of mirror carp, Cyprinus carpio var. specularis, collected from Gobind Sagar Reservoir, Himachal Pradesh, India.</title>
        <authorList>
            <person name="Talwar C."/>
            <person name="Singh A.K."/>
            <person name="Lal R."/>
            <person name="Negi R.K."/>
        </authorList>
    </citation>
    <scope>NUCLEOTIDE SEQUENCE [LARGE SCALE GENOMIC DNA]</scope>
    <source>
        <strain evidence="2 3">J-82</strain>
    </source>
</reference>
<dbReference type="RefSeq" id="WP_160652064.1">
    <property type="nucleotide sequence ID" value="NZ_JBHRWU010000001.1"/>
</dbReference>
<dbReference type="EMBL" id="WUUK01000001">
    <property type="protein sequence ID" value="MXQ50125.1"/>
    <property type="molecule type" value="Genomic_DNA"/>
</dbReference>
<dbReference type="PROSITE" id="PS51257">
    <property type="entry name" value="PROKAR_LIPOPROTEIN"/>
    <property type="match status" value="1"/>
</dbReference>